<comment type="caution">
    <text evidence="7">The sequence shown here is derived from an EMBL/GenBank/DDBJ whole genome shotgun (WGS) entry which is preliminary data.</text>
</comment>
<evidence type="ECO:0000256" key="2">
    <source>
        <dbReference type="ARBA" id="ARBA00022980"/>
    </source>
</evidence>
<feature type="compositionally biased region" description="Basic residues" evidence="6">
    <location>
        <begin position="1"/>
        <end position="14"/>
    </location>
</feature>
<organism evidence="7 8">
    <name type="scientific">Candidatus Berkelbacteria bacterium Licking1014_85</name>
    <dbReference type="NCBI Taxonomy" id="2017148"/>
    <lineage>
        <taxon>Bacteria</taxon>
        <taxon>Candidatus Berkelbacteria</taxon>
    </lineage>
</organism>
<keyword evidence="2 5" id="KW-0689">Ribosomal protein</keyword>
<gene>
    <name evidence="5" type="primary">rpmF</name>
    <name evidence="7" type="ORF">CEN91_27</name>
</gene>
<proteinExistence type="inferred from homology"/>
<dbReference type="AlphaFoldDB" id="A0A554LML5"/>
<name>A0A554LML5_9BACT</name>
<keyword evidence="3 5" id="KW-0687">Ribonucleoprotein</keyword>
<sequence length="58" mass="6761">MAEPKKKRTRRRRDNARSQKFLKSQAISKCRDCQTVKLPHQVCPNCGKYKGEEVISVK</sequence>
<evidence type="ECO:0000313" key="8">
    <source>
        <dbReference type="Proteomes" id="UP000315589"/>
    </source>
</evidence>
<dbReference type="GO" id="GO:0003735">
    <property type="term" value="F:structural constituent of ribosome"/>
    <property type="evidence" value="ECO:0007669"/>
    <property type="project" value="InterPro"/>
</dbReference>
<evidence type="ECO:0000256" key="3">
    <source>
        <dbReference type="ARBA" id="ARBA00023274"/>
    </source>
</evidence>
<dbReference type="PANTHER" id="PTHR35534:SF1">
    <property type="entry name" value="LARGE RIBOSOMAL SUBUNIT PROTEIN BL32"/>
    <property type="match status" value="1"/>
</dbReference>
<reference evidence="7 8" key="1">
    <citation type="submission" date="2017-07" db="EMBL/GenBank/DDBJ databases">
        <title>Mechanisms for carbon and nitrogen cycling indicate functional differentiation within the Candidate Phyla Radiation.</title>
        <authorList>
            <person name="Danczak R.E."/>
            <person name="Johnston M.D."/>
            <person name="Kenah C."/>
            <person name="Slattery M."/>
            <person name="Wrighton K.C."/>
            <person name="Wilkins M.J."/>
        </authorList>
    </citation>
    <scope>NUCLEOTIDE SEQUENCE [LARGE SCALE GENOMIC DNA]</scope>
    <source>
        <strain evidence="7">Licking1014_85</strain>
    </source>
</reference>
<dbReference type="GO" id="GO:0006412">
    <property type="term" value="P:translation"/>
    <property type="evidence" value="ECO:0007669"/>
    <property type="project" value="UniProtKB-UniRule"/>
</dbReference>
<dbReference type="HAMAP" id="MF_00340">
    <property type="entry name" value="Ribosomal_bL32"/>
    <property type="match status" value="1"/>
</dbReference>
<dbReference type="EMBL" id="VMGI01000002">
    <property type="protein sequence ID" value="TSC94123.1"/>
    <property type="molecule type" value="Genomic_DNA"/>
</dbReference>
<evidence type="ECO:0000313" key="7">
    <source>
        <dbReference type="EMBL" id="TSC94123.1"/>
    </source>
</evidence>
<comment type="similarity">
    <text evidence="1 5">Belongs to the bacterial ribosomal protein bL32 family.</text>
</comment>
<evidence type="ECO:0000256" key="6">
    <source>
        <dbReference type="SAM" id="MobiDB-lite"/>
    </source>
</evidence>
<dbReference type="InterPro" id="IPR044957">
    <property type="entry name" value="Ribosomal_bL32_bact"/>
</dbReference>
<evidence type="ECO:0000256" key="4">
    <source>
        <dbReference type="ARBA" id="ARBA00035178"/>
    </source>
</evidence>
<dbReference type="InterPro" id="IPR002677">
    <property type="entry name" value="Ribosomal_bL32"/>
</dbReference>
<feature type="region of interest" description="Disordered" evidence="6">
    <location>
        <begin position="1"/>
        <end position="21"/>
    </location>
</feature>
<dbReference type="Pfam" id="PF01783">
    <property type="entry name" value="Ribosomal_L32p"/>
    <property type="match status" value="1"/>
</dbReference>
<dbReference type="SUPFAM" id="SSF57829">
    <property type="entry name" value="Zn-binding ribosomal proteins"/>
    <property type="match status" value="1"/>
</dbReference>
<protein>
    <recommendedName>
        <fullName evidence="4 5">Large ribosomal subunit protein bL32</fullName>
    </recommendedName>
</protein>
<dbReference type="Proteomes" id="UP000315589">
    <property type="component" value="Unassembled WGS sequence"/>
</dbReference>
<evidence type="ECO:0000256" key="1">
    <source>
        <dbReference type="ARBA" id="ARBA00008560"/>
    </source>
</evidence>
<dbReference type="PANTHER" id="PTHR35534">
    <property type="entry name" value="50S RIBOSOMAL PROTEIN L32"/>
    <property type="match status" value="1"/>
</dbReference>
<dbReference type="GO" id="GO:0015934">
    <property type="term" value="C:large ribosomal subunit"/>
    <property type="evidence" value="ECO:0007669"/>
    <property type="project" value="InterPro"/>
</dbReference>
<accession>A0A554LML5</accession>
<dbReference type="NCBIfam" id="TIGR01031">
    <property type="entry name" value="rpmF_bact"/>
    <property type="match status" value="1"/>
</dbReference>
<dbReference type="InterPro" id="IPR011332">
    <property type="entry name" value="Ribosomal_zn-bd"/>
</dbReference>
<evidence type="ECO:0000256" key="5">
    <source>
        <dbReference type="HAMAP-Rule" id="MF_00340"/>
    </source>
</evidence>